<evidence type="ECO:0000259" key="4">
    <source>
        <dbReference type="PROSITE" id="PS51205"/>
    </source>
</evidence>
<dbReference type="Gene3D" id="1.20.1270.60">
    <property type="entry name" value="Arfaptin homology (AH) domain/BAR domain"/>
    <property type="match status" value="1"/>
</dbReference>
<dbReference type="GO" id="GO:0097422">
    <property type="term" value="C:tubular endosome"/>
    <property type="evidence" value="ECO:0007669"/>
    <property type="project" value="TreeGrafter"/>
</dbReference>
<feature type="repeat" description="ANK" evidence="2">
    <location>
        <begin position="665"/>
        <end position="697"/>
    </location>
</feature>
<accession>A0A507DCV0</accession>
<dbReference type="GO" id="GO:0005085">
    <property type="term" value="F:guanyl-nucleotide exchange factor activity"/>
    <property type="evidence" value="ECO:0007669"/>
    <property type="project" value="TreeGrafter"/>
</dbReference>
<dbReference type="PROSITE" id="PS50088">
    <property type="entry name" value="ANK_REPEAT"/>
    <property type="match status" value="3"/>
</dbReference>
<comment type="caution">
    <text evidence="5">The sequence shown here is derived from an EMBL/GenBank/DDBJ whole genome shotgun (WGS) entry which is preliminary data.</text>
</comment>
<feature type="region of interest" description="Disordered" evidence="3">
    <location>
        <begin position="1137"/>
        <end position="1174"/>
    </location>
</feature>
<dbReference type="EMBL" id="QEAN01000096">
    <property type="protein sequence ID" value="TPX48668.1"/>
    <property type="molecule type" value="Genomic_DNA"/>
</dbReference>
<feature type="domain" description="VPS9" evidence="4">
    <location>
        <begin position="240"/>
        <end position="373"/>
    </location>
</feature>
<evidence type="ECO:0000256" key="3">
    <source>
        <dbReference type="SAM" id="MobiDB-lite"/>
    </source>
</evidence>
<dbReference type="InterPro" id="IPR037191">
    <property type="entry name" value="VPS9_dom_sf"/>
</dbReference>
<dbReference type="Gene3D" id="3.30.1520.10">
    <property type="entry name" value="Phox-like domain"/>
    <property type="match status" value="1"/>
</dbReference>
<dbReference type="PROSITE" id="PS50297">
    <property type="entry name" value="ANK_REP_REGION"/>
    <property type="match status" value="3"/>
</dbReference>
<feature type="repeat" description="ANK" evidence="2">
    <location>
        <begin position="534"/>
        <end position="566"/>
    </location>
</feature>
<dbReference type="PANTHER" id="PTHR24170:SF1">
    <property type="entry name" value="DOMAIN PROTEIN, PUTATIVE (AFU_ORTHOLOGUE AFUA_1G09870)-RELATED"/>
    <property type="match status" value="1"/>
</dbReference>
<dbReference type="GO" id="GO:0000149">
    <property type="term" value="F:SNARE binding"/>
    <property type="evidence" value="ECO:0007669"/>
    <property type="project" value="TreeGrafter"/>
</dbReference>
<name>A0A507DCV0_9FUNG</name>
<dbReference type="PROSITE" id="PS51205">
    <property type="entry name" value="VPS9"/>
    <property type="match status" value="1"/>
</dbReference>
<dbReference type="CDD" id="cd06093">
    <property type="entry name" value="PX_domain"/>
    <property type="match status" value="1"/>
</dbReference>
<dbReference type="GO" id="GO:0005770">
    <property type="term" value="C:late endosome"/>
    <property type="evidence" value="ECO:0007669"/>
    <property type="project" value="TreeGrafter"/>
</dbReference>
<gene>
    <name evidence="5" type="ORF">SeMB42_g02907</name>
</gene>
<organism evidence="5 6">
    <name type="scientific">Synchytrium endobioticum</name>
    <dbReference type="NCBI Taxonomy" id="286115"/>
    <lineage>
        <taxon>Eukaryota</taxon>
        <taxon>Fungi</taxon>
        <taxon>Fungi incertae sedis</taxon>
        <taxon>Chytridiomycota</taxon>
        <taxon>Chytridiomycota incertae sedis</taxon>
        <taxon>Chytridiomycetes</taxon>
        <taxon>Synchytriales</taxon>
        <taxon>Synchytriaceae</taxon>
        <taxon>Synchytrium</taxon>
    </lineage>
</organism>
<dbReference type="Pfam" id="PF12796">
    <property type="entry name" value="Ank_2"/>
    <property type="match status" value="2"/>
</dbReference>
<feature type="compositionally biased region" description="Acidic residues" evidence="3">
    <location>
        <begin position="1147"/>
        <end position="1161"/>
    </location>
</feature>
<evidence type="ECO:0000313" key="5">
    <source>
        <dbReference type="EMBL" id="TPX48668.1"/>
    </source>
</evidence>
<dbReference type="SUPFAM" id="SSF64268">
    <property type="entry name" value="PX domain"/>
    <property type="match status" value="1"/>
</dbReference>
<dbReference type="GO" id="GO:0005886">
    <property type="term" value="C:plasma membrane"/>
    <property type="evidence" value="ECO:0007669"/>
    <property type="project" value="TreeGrafter"/>
</dbReference>
<feature type="repeat" description="ANK" evidence="2">
    <location>
        <begin position="501"/>
        <end position="533"/>
    </location>
</feature>
<dbReference type="Pfam" id="PF02204">
    <property type="entry name" value="VPS9"/>
    <property type="match status" value="1"/>
</dbReference>
<dbReference type="Proteomes" id="UP000317494">
    <property type="component" value="Unassembled WGS sequence"/>
</dbReference>
<keyword evidence="6" id="KW-1185">Reference proteome</keyword>
<dbReference type="InterPro" id="IPR003123">
    <property type="entry name" value="VPS9"/>
</dbReference>
<dbReference type="InterPro" id="IPR027267">
    <property type="entry name" value="AH/BAR_dom_sf"/>
</dbReference>
<evidence type="ECO:0000256" key="1">
    <source>
        <dbReference type="ARBA" id="ARBA00007428"/>
    </source>
</evidence>
<dbReference type="InterPro" id="IPR036871">
    <property type="entry name" value="PX_dom_sf"/>
</dbReference>
<dbReference type="Gene3D" id="1.20.1050.80">
    <property type="entry name" value="VPS9 domain"/>
    <property type="match status" value="1"/>
</dbReference>
<dbReference type="Pfam" id="PF00787">
    <property type="entry name" value="PX"/>
    <property type="match status" value="1"/>
</dbReference>
<keyword evidence="2" id="KW-0040">ANK repeat</keyword>
<dbReference type="SMART" id="SM00167">
    <property type="entry name" value="VPS9"/>
    <property type="match status" value="1"/>
</dbReference>
<protein>
    <recommendedName>
        <fullName evidence="4">VPS9 domain-containing protein</fullName>
    </recommendedName>
</protein>
<dbReference type="SMART" id="SM00248">
    <property type="entry name" value="ANK"/>
    <property type="match status" value="6"/>
</dbReference>
<proteinExistence type="inferred from homology"/>
<comment type="similarity">
    <text evidence="1">Belongs to the UPF0507 family.</text>
</comment>
<dbReference type="Gene3D" id="1.25.40.20">
    <property type="entry name" value="Ankyrin repeat-containing domain"/>
    <property type="match status" value="2"/>
</dbReference>
<dbReference type="VEuPathDB" id="FungiDB:SeMB42_g02907"/>
<reference evidence="5 6" key="1">
    <citation type="journal article" date="2019" name="Sci. Rep.">
        <title>Comparative genomics of chytrid fungi reveal insights into the obligate biotrophic and pathogenic lifestyle of Synchytrium endobioticum.</title>
        <authorList>
            <person name="van de Vossenberg B.T.L.H."/>
            <person name="Warris S."/>
            <person name="Nguyen H.D.T."/>
            <person name="van Gent-Pelzer M.P.E."/>
            <person name="Joly D.L."/>
            <person name="van de Geest H.C."/>
            <person name="Bonants P.J.M."/>
            <person name="Smith D.S."/>
            <person name="Levesque C.A."/>
            <person name="van der Lee T.A.J."/>
        </authorList>
    </citation>
    <scope>NUCLEOTIDE SEQUENCE [LARGE SCALE GENOMIC DNA]</scope>
    <source>
        <strain evidence="5 6">MB42</strain>
    </source>
</reference>
<dbReference type="AlphaFoldDB" id="A0A507DCV0"/>
<evidence type="ECO:0000313" key="6">
    <source>
        <dbReference type="Proteomes" id="UP000317494"/>
    </source>
</evidence>
<dbReference type="InterPro" id="IPR002110">
    <property type="entry name" value="Ankyrin_rpt"/>
</dbReference>
<dbReference type="GO" id="GO:0045022">
    <property type="term" value="P:early endosome to late endosome transport"/>
    <property type="evidence" value="ECO:0007669"/>
    <property type="project" value="TreeGrafter"/>
</dbReference>
<dbReference type="PANTHER" id="PTHR24170">
    <property type="entry name" value="ANKYRIN REPEAT DOMAIN-CONTAINING PROTEIN 27"/>
    <property type="match status" value="1"/>
</dbReference>
<dbReference type="GO" id="GO:0005769">
    <property type="term" value="C:early endosome"/>
    <property type="evidence" value="ECO:0007669"/>
    <property type="project" value="TreeGrafter"/>
</dbReference>
<dbReference type="SUPFAM" id="SSF109993">
    <property type="entry name" value="VPS9 domain"/>
    <property type="match status" value="1"/>
</dbReference>
<dbReference type="SUPFAM" id="SSF48403">
    <property type="entry name" value="Ankyrin repeat"/>
    <property type="match status" value="1"/>
</dbReference>
<dbReference type="GO" id="GO:0030133">
    <property type="term" value="C:transport vesicle"/>
    <property type="evidence" value="ECO:0007669"/>
    <property type="project" value="TreeGrafter"/>
</dbReference>
<dbReference type="InterPro" id="IPR036770">
    <property type="entry name" value="Ankyrin_rpt-contain_sf"/>
</dbReference>
<dbReference type="InterPro" id="IPR001683">
    <property type="entry name" value="PX_dom"/>
</dbReference>
<sequence>MDPIDPLHVVISSQPFFNVILHRFPHYLSNIHVNDWTLCLPATGISIQANSVTQDFLATHVLRPTNVDDEYLTVNNKLVHLVGQTLATGRGFAGERVAHILADILYKDDLIKPINIYLIDIPLVKQDTDTEERHIAESATTLPLLLHEISRDSNALKHIDGLISQFNDQAITLTDLDILLATMNDLLSSCFDIISSVQDRLEPILTRLNMNMETFYQIAETYVMEQTYEVTYFILQRAHRSADMELVDCMTLLQELDLNQMGLRPQWGSNLISAVKEFSSISILRTPFEKIKCVMRSIYALTGSDPTMTSDQLIPLLIFMLIRSNQINLISSLYYMKRFIFEHDVVSGELGYALSSLDAVIAYIKDNREGLADISSKNRAFWQAAIDGNLTEIQRVLHLAGYSAHRPALDSLTPISPSKITFPFLDESLLWRSVSLSRNSDGDNALLLATQHRQIHVVRYLCDEFTHWISGTSGLQNGGIVEPERLIIQQHPGDPNSRNYTRNTPLHKATNLNDLDLVSFLFESGVSLESRNDRGETPLLIAARLHNQEMISHLMSLGAEVNARTAAGTCILHLATLDLIPLMMKATGIDPNIVNNEGLTPVLYHCQQGRQAIVLELIKYKDVDVNAKDLGHRTPLHLCSFRGYTHLVEQLLSKREIAIDETSLKGNTCLHAAADADHMDIVLLLLQAGADPTIRNLQGKSAADLSQNEDMIELLDNYALFRLGSCHPKDRVASVARAIIDMYTITFVVKSGLYPDVESITTVKRELKDFAFLRQQLLIERPEACIPDLKDLVMHPLFGVGVQIGNPSLIPHRQVRRTVRRLHRFLNFLLQHPALRHHELVYEFCVVGEIEEDMIVSRTAFKVEHEQQVIMQTIPSVIHDLDNKAVLFANADMTLTMLGREVKQVGLMARRLGRARKDLANSWRTLRWHLSRPSSLVLDNKIFMVEFMRKVADIMGKQSLSDVWDAGEPLYESHRDFVLNVSKRHEDWVSAYQTASRNTALQVTAITRLEVGPRTLVRSFMPNILTGLSDGERARKLSEMYYQLERLQETADKSAAFLNHAGSQLMDELSFFHRKRADDVINGLSIYTRRQYDAEVAVRDAVQDALAVLDEAVLRKQQQGRMSVMVVDSSVSNNELVVRQDEPRVNEEEEEEEGDEDEDIDVGFAPGVSSCNDD</sequence>
<evidence type="ECO:0000256" key="2">
    <source>
        <dbReference type="PROSITE-ProRule" id="PRU00023"/>
    </source>
</evidence>
<dbReference type="InterPro" id="IPR051248">
    <property type="entry name" value="UPF0507/Ank_repeat_27"/>
</dbReference>
<dbReference type="STRING" id="286115.A0A507DCV0"/>
<dbReference type="GO" id="GO:0035091">
    <property type="term" value="F:phosphatidylinositol binding"/>
    <property type="evidence" value="ECO:0007669"/>
    <property type="project" value="InterPro"/>
</dbReference>